<name>A0A0A9CLH2_ARUDO</name>
<evidence type="ECO:0000313" key="1">
    <source>
        <dbReference type="EMBL" id="JAD77109.1"/>
    </source>
</evidence>
<accession>A0A0A9CLH2</accession>
<organism evidence="1">
    <name type="scientific">Arundo donax</name>
    <name type="common">Giant reed</name>
    <name type="synonym">Donax arundinaceus</name>
    <dbReference type="NCBI Taxonomy" id="35708"/>
    <lineage>
        <taxon>Eukaryota</taxon>
        <taxon>Viridiplantae</taxon>
        <taxon>Streptophyta</taxon>
        <taxon>Embryophyta</taxon>
        <taxon>Tracheophyta</taxon>
        <taxon>Spermatophyta</taxon>
        <taxon>Magnoliopsida</taxon>
        <taxon>Liliopsida</taxon>
        <taxon>Poales</taxon>
        <taxon>Poaceae</taxon>
        <taxon>PACMAD clade</taxon>
        <taxon>Arundinoideae</taxon>
        <taxon>Arundineae</taxon>
        <taxon>Arundo</taxon>
    </lineage>
</organism>
<reference evidence="1" key="1">
    <citation type="submission" date="2014-09" db="EMBL/GenBank/DDBJ databases">
        <authorList>
            <person name="Magalhaes I.L.F."/>
            <person name="Oliveira U."/>
            <person name="Santos F.R."/>
            <person name="Vidigal T.H.D.A."/>
            <person name="Brescovit A.D."/>
            <person name="Santos A.J."/>
        </authorList>
    </citation>
    <scope>NUCLEOTIDE SEQUENCE</scope>
    <source>
        <tissue evidence="1">Shoot tissue taken approximately 20 cm above the soil surface</tissue>
    </source>
</reference>
<protein>
    <submittedName>
        <fullName evidence="1">Uncharacterized protein</fullName>
    </submittedName>
</protein>
<sequence>MKLQQPYCSFQCQPSSASHELCKDQKRSLKPINCCCSSNQLEGSVPKKIWKTVRIETRKQKLNNFRSEME</sequence>
<dbReference type="EMBL" id="GBRH01220786">
    <property type="protein sequence ID" value="JAD77109.1"/>
    <property type="molecule type" value="Transcribed_RNA"/>
</dbReference>
<proteinExistence type="predicted"/>
<reference evidence="1" key="2">
    <citation type="journal article" date="2015" name="Data Brief">
        <title>Shoot transcriptome of the giant reed, Arundo donax.</title>
        <authorList>
            <person name="Barrero R.A."/>
            <person name="Guerrero F.D."/>
            <person name="Moolhuijzen P."/>
            <person name="Goolsby J.A."/>
            <person name="Tidwell J."/>
            <person name="Bellgard S.E."/>
            <person name="Bellgard M.I."/>
        </authorList>
    </citation>
    <scope>NUCLEOTIDE SEQUENCE</scope>
    <source>
        <tissue evidence="1">Shoot tissue taken approximately 20 cm above the soil surface</tissue>
    </source>
</reference>
<dbReference type="AlphaFoldDB" id="A0A0A9CLH2"/>